<evidence type="ECO:0000313" key="1">
    <source>
        <dbReference type="EMBL" id="OAD66365.1"/>
    </source>
</evidence>
<dbReference type="GeneID" id="28993821"/>
<keyword evidence="2" id="KW-1185">Reference proteome</keyword>
<dbReference type="AlphaFoldDB" id="A0A162WDC9"/>
<proteinExistence type="predicted"/>
<dbReference type="Proteomes" id="UP000077315">
    <property type="component" value="Unassembled WGS sequence"/>
</dbReference>
<dbReference type="InParanoid" id="A0A162WDC9"/>
<dbReference type="EMBL" id="KV441003">
    <property type="protein sequence ID" value="OAD66365.1"/>
    <property type="molecule type" value="Genomic_DNA"/>
</dbReference>
<dbReference type="VEuPathDB" id="FungiDB:PHYBLDRAFT_152437"/>
<gene>
    <name evidence="1" type="ORF">PHYBLDRAFT_152437</name>
</gene>
<accession>A0A162WDC9</accession>
<name>A0A162WDC9_PHYB8</name>
<organism evidence="1 2">
    <name type="scientific">Phycomyces blakesleeanus (strain ATCC 8743b / DSM 1359 / FGSC 10004 / NBRC 33097 / NRRL 1555)</name>
    <dbReference type="NCBI Taxonomy" id="763407"/>
    <lineage>
        <taxon>Eukaryota</taxon>
        <taxon>Fungi</taxon>
        <taxon>Fungi incertae sedis</taxon>
        <taxon>Mucoromycota</taxon>
        <taxon>Mucoromycotina</taxon>
        <taxon>Mucoromycetes</taxon>
        <taxon>Mucorales</taxon>
        <taxon>Phycomycetaceae</taxon>
        <taxon>Phycomyces</taxon>
    </lineage>
</organism>
<dbReference type="RefSeq" id="XP_018284405.1">
    <property type="nucleotide sequence ID" value="XM_018432915.1"/>
</dbReference>
<protein>
    <submittedName>
        <fullName evidence="1">Uncharacterized protein</fullName>
    </submittedName>
</protein>
<sequence>MSNNQVECSCSVCSPNSRYSVMVSFQTHRRHFADDVQRYFQRQFLLSAEALDMVNNDANDMEIDAETNISEDLEFVHDLPGSNNKDLSNSYEFNNESENIEEQFFSHEMPADLTHAFITSFAAYFISKYVVNSGGTIFIKFINEVLAHFGQSFRLLLSLKHLNSLMGLSTLTAGIHRFVACGECHKIFSESASKSIPQCCDFRKLSGNTCGNNLFLEAPNSLDRPRKVYMYNSIITALSIFFLHPGFERSINLWRFRQQVSGTLFNMYDGAKWNSLKDNTGQ</sequence>
<reference evidence="2" key="1">
    <citation type="submission" date="2015-06" db="EMBL/GenBank/DDBJ databases">
        <title>Expansion of signal transduction pathways in fungi by whole-genome duplication.</title>
        <authorList>
            <consortium name="DOE Joint Genome Institute"/>
            <person name="Corrochano L.M."/>
            <person name="Kuo A."/>
            <person name="Marcet-Houben M."/>
            <person name="Polaino S."/>
            <person name="Salamov A."/>
            <person name="Villalobos J.M."/>
            <person name="Alvarez M.I."/>
            <person name="Avalos J."/>
            <person name="Benito E.P."/>
            <person name="Benoit I."/>
            <person name="Burger G."/>
            <person name="Camino L.P."/>
            <person name="Canovas D."/>
            <person name="Cerda-Olmedo E."/>
            <person name="Cheng J.-F."/>
            <person name="Dominguez A."/>
            <person name="Elias M."/>
            <person name="Eslava A.P."/>
            <person name="Glaser F."/>
            <person name="Grimwood J."/>
            <person name="Gutierrez G."/>
            <person name="Heitman J."/>
            <person name="Henrissat B."/>
            <person name="Iturriaga E.A."/>
            <person name="Lang B.F."/>
            <person name="Lavin J.L."/>
            <person name="Lee S."/>
            <person name="Li W."/>
            <person name="Lindquist E."/>
            <person name="Lopez-Garcia S."/>
            <person name="Luque E.M."/>
            <person name="Marcos A.T."/>
            <person name="Martin J."/>
            <person name="McCluskey K."/>
            <person name="Medina H.R."/>
            <person name="Miralles-Duran A."/>
            <person name="Miyazaki A."/>
            <person name="Munoz-Torres E."/>
            <person name="Oguiza J.A."/>
            <person name="Ohm R."/>
            <person name="Olmedo M."/>
            <person name="Orejas M."/>
            <person name="Ortiz-Castellanos L."/>
            <person name="Pisabarro A.G."/>
            <person name="Rodriguez-Romero J."/>
            <person name="Ruiz-Herrera J."/>
            <person name="Ruiz-Vazquez R."/>
            <person name="Sanz C."/>
            <person name="Schackwitz W."/>
            <person name="Schmutz J."/>
            <person name="Shahriari M."/>
            <person name="Shelest E."/>
            <person name="Silva-Franco F."/>
            <person name="Soanes D."/>
            <person name="Syed K."/>
            <person name="Tagua V.G."/>
            <person name="Talbot N.J."/>
            <person name="Thon M."/>
            <person name="De vries R.P."/>
            <person name="Wiebenga A."/>
            <person name="Yadav J.S."/>
            <person name="Braun E.L."/>
            <person name="Baker S."/>
            <person name="Garre V."/>
            <person name="Horwitz B."/>
            <person name="Torres-Martinez S."/>
            <person name="Idnurm A."/>
            <person name="Herrera-Estrella A."/>
            <person name="Gabaldon T."/>
            <person name="Grigoriev I.V."/>
        </authorList>
    </citation>
    <scope>NUCLEOTIDE SEQUENCE [LARGE SCALE GENOMIC DNA]</scope>
    <source>
        <strain evidence="2">NRRL 1555(-)</strain>
    </source>
</reference>
<evidence type="ECO:0000313" key="2">
    <source>
        <dbReference type="Proteomes" id="UP000077315"/>
    </source>
</evidence>